<reference evidence="2 3" key="1">
    <citation type="journal article" date="2020" name="Biotechnol. Biofuels">
        <title>New insights from the biogas microbiome by comprehensive genome-resolved metagenomics of nearly 1600 species originating from multiple anaerobic digesters.</title>
        <authorList>
            <person name="Campanaro S."/>
            <person name="Treu L."/>
            <person name="Rodriguez-R L.M."/>
            <person name="Kovalovszki A."/>
            <person name="Ziels R.M."/>
            <person name="Maus I."/>
            <person name="Zhu X."/>
            <person name="Kougias P.G."/>
            <person name="Basile A."/>
            <person name="Luo G."/>
            <person name="Schluter A."/>
            <person name="Konstantinidis K.T."/>
            <person name="Angelidaki I."/>
        </authorList>
    </citation>
    <scope>NUCLEOTIDE SEQUENCE [LARGE SCALE GENOMIC DNA]</scope>
    <source>
        <strain evidence="2">AS27yjCOA_65</strain>
    </source>
</reference>
<dbReference type="GO" id="GO:0016740">
    <property type="term" value="F:transferase activity"/>
    <property type="evidence" value="ECO:0007669"/>
    <property type="project" value="UniProtKB-KW"/>
</dbReference>
<dbReference type="Gene3D" id="3.90.550.10">
    <property type="entry name" value="Spore Coat Polysaccharide Biosynthesis Protein SpsA, Chain A"/>
    <property type="match status" value="1"/>
</dbReference>
<dbReference type="InterPro" id="IPR029044">
    <property type="entry name" value="Nucleotide-diphossugar_trans"/>
</dbReference>
<evidence type="ECO:0000313" key="2">
    <source>
        <dbReference type="EMBL" id="NMC61998.1"/>
    </source>
</evidence>
<comment type="caution">
    <text evidence="2">The sequence shown here is derived from an EMBL/GenBank/DDBJ whole genome shotgun (WGS) entry which is preliminary data.</text>
</comment>
<keyword evidence="2" id="KW-0808">Transferase</keyword>
<dbReference type="EMBL" id="JAAZON010000097">
    <property type="protein sequence ID" value="NMC61998.1"/>
    <property type="molecule type" value="Genomic_DNA"/>
</dbReference>
<dbReference type="Pfam" id="PF00535">
    <property type="entry name" value="Glycos_transf_2"/>
    <property type="match status" value="1"/>
</dbReference>
<dbReference type="InterPro" id="IPR011990">
    <property type="entry name" value="TPR-like_helical_dom_sf"/>
</dbReference>
<gene>
    <name evidence="2" type="ORF">GYA55_02395</name>
</gene>
<dbReference type="Proteomes" id="UP000524246">
    <property type="component" value="Unassembled WGS sequence"/>
</dbReference>
<dbReference type="Gene3D" id="1.25.40.10">
    <property type="entry name" value="Tetratricopeptide repeat domain"/>
    <property type="match status" value="1"/>
</dbReference>
<dbReference type="SUPFAM" id="SSF48452">
    <property type="entry name" value="TPR-like"/>
    <property type="match status" value="1"/>
</dbReference>
<evidence type="ECO:0000313" key="3">
    <source>
        <dbReference type="Proteomes" id="UP000524246"/>
    </source>
</evidence>
<sequence length="356" mass="40397">MSLETSHNINMPLVSIVLPCFKQARLLPEALDSILAQDYPYIETIVVNDGSPDDTVEVARSFIEANPGREIRIVEKENGGVSDARNAGLRVARGQYLMCLDADDKIKSKYVSTALSLMSRTKANLFYCNQENFGTETGEWITGPYSPYFIRYSNCICNVAIYDRILFERTGGYKVSFAFAEDWEYWISCSRHGLIACKGEEKLYQYRVNSGGLAATFMKGHYKDCTALIRIANEDLYPVEELLEAHDHVPALSSEAQRILEDLDRKHSEQWLLKFCLGLIAEQTGNISEAMKYYWLSVALTSEKNWQPFFRIGVLSEKAEQGEEALRFYRLTLTLRPDMSRFLLPRIVALGGVSPL</sequence>
<dbReference type="AlphaFoldDB" id="A0A7X9FQH3"/>
<name>A0A7X9FQH3_9DELT</name>
<evidence type="ECO:0000259" key="1">
    <source>
        <dbReference type="Pfam" id="PF00535"/>
    </source>
</evidence>
<dbReference type="PANTHER" id="PTHR43685:SF2">
    <property type="entry name" value="GLYCOSYLTRANSFERASE 2-LIKE DOMAIN-CONTAINING PROTEIN"/>
    <property type="match status" value="1"/>
</dbReference>
<dbReference type="InterPro" id="IPR050834">
    <property type="entry name" value="Glycosyltransf_2"/>
</dbReference>
<organism evidence="2 3">
    <name type="scientific">SAR324 cluster bacterium</name>
    <dbReference type="NCBI Taxonomy" id="2024889"/>
    <lineage>
        <taxon>Bacteria</taxon>
        <taxon>Deltaproteobacteria</taxon>
        <taxon>SAR324 cluster</taxon>
    </lineage>
</organism>
<accession>A0A7X9FQH3</accession>
<proteinExistence type="predicted"/>
<dbReference type="SUPFAM" id="SSF53448">
    <property type="entry name" value="Nucleotide-diphospho-sugar transferases"/>
    <property type="match status" value="1"/>
</dbReference>
<feature type="domain" description="Glycosyltransferase 2-like" evidence="1">
    <location>
        <begin position="15"/>
        <end position="143"/>
    </location>
</feature>
<dbReference type="InterPro" id="IPR001173">
    <property type="entry name" value="Glyco_trans_2-like"/>
</dbReference>
<dbReference type="PANTHER" id="PTHR43685">
    <property type="entry name" value="GLYCOSYLTRANSFERASE"/>
    <property type="match status" value="1"/>
</dbReference>
<protein>
    <submittedName>
        <fullName evidence="2">Glycosyltransferase</fullName>
    </submittedName>
</protein>